<dbReference type="PANTHER" id="PTHR31123:SF1">
    <property type="entry name" value="ACCUMULATION OF DYADS PROTEIN 2-RELATED"/>
    <property type="match status" value="1"/>
</dbReference>
<evidence type="ECO:0000256" key="1">
    <source>
        <dbReference type="ARBA" id="ARBA00004141"/>
    </source>
</evidence>
<evidence type="ECO:0000256" key="4">
    <source>
        <dbReference type="ARBA" id="ARBA00022989"/>
    </source>
</evidence>
<feature type="transmembrane region" description="Helical" evidence="6">
    <location>
        <begin position="154"/>
        <end position="177"/>
    </location>
</feature>
<keyword evidence="8" id="KW-1185">Reference proteome</keyword>
<reference evidence="7 8" key="1">
    <citation type="journal article" date="2018" name="Sci. Rep.">
        <title>Genome sequence of the cauliflower mushroom Sparassis crispa (Hanabiratake) and its association with beneficial usage.</title>
        <authorList>
            <person name="Kiyama R."/>
            <person name="Furutani Y."/>
            <person name="Kawaguchi K."/>
            <person name="Nakanishi T."/>
        </authorList>
    </citation>
    <scope>NUCLEOTIDE SEQUENCE [LARGE SCALE GENOMIC DNA]</scope>
</reference>
<dbReference type="GO" id="GO:0005886">
    <property type="term" value="C:plasma membrane"/>
    <property type="evidence" value="ECO:0007669"/>
    <property type="project" value="TreeGrafter"/>
</dbReference>
<gene>
    <name evidence="7" type="ORF">SCP_0116340</name>
</gene>
<feature type="transmembrane region" description="Helical" evidence="6">
    <location>
        <begin position="189"/>
        <end position="207"/>
    </location>
</feature>
<evidence type="ECO:0000313" key="8">
    <source>
        <dbReference type="Proteomes" id="UP000287166"/>
    </source>
</evidence>
<keyword evidence="3 6" id="KW-0812">Transmembrane</keyword>
<feature type="transmembrane region" description="Helical" evidence="6">
    <location>
        <begin position="103"/>
        <end position="123"/>
    </location>
</feature>
<dbReference type="AlphaFoldDB" id="A0A401G9D2"/>
<evidence type="ECO:0000313" key="7">
    <source>
        <dbReference type="EMBL" id="GBE78743.1"/>
    </source>
</evidence>
<dbReference type="OrthoDB" id="3648309at2759"/>
<sequence>MSQLEKAEVNALPPQPARPAFTPVNAQFRKFGNPGPLGLFAFSTTTLMLSLFNVSARDIHIPNVIVGMTLWVGGLSQLLAGMWEFASANTFGATAFSLFGTFWMSYGTIYIPSSGILAAYAAAPDQLASGLGIYLFMFFIISVILTIASTRRSYGLIALFFNLSLTFLLLGVAELVASTAKHTVKGGGAFGIITAAIGFYIGTAQLLNREESWFTLPTGPIAPRLD</sequence>
<evidence type="ECO:0000256" key="3">
    <source>
        <dbReference type="ARBA" id="ARBA00022692"/>
    </source>
</evidence>
<name>A0A401G9D2_9APHY</name>
<keyword evidence="5 6" id="KW-0472">Membrane</keyword>
<accession>A0A401G9D2</accession>
<dbReference type="Proteomes" id="UP000287166">
    <property type="component" value="Unassembled WGS sequence"/>
</dbReference>
<dbReference type="InterPro" id="IPR000791">
    <property type="entry name" value="Gpr1/Fun34/SatP-like"/>
</dbReference>
<evidence type="ECO:0000256" key="5">
    <source>
        <dbReference type="ARBA" id="ARBA00023136"/>
    </source>
</evidence>
<dbReference type="InParanoid" id="A0A401G9D2"/>
<dbReference type="STRING" id="139825.A0A401G9D2"/>
<dbReference type="FunCoup" id="A0A401G9D2">
    <property type="interactions" value="47"/>
</dbReference>
<dbReference type="Pfam" id="PF01184">
    <property type="entry name" value="Gpr1_Fun34_YaaH"/>
    <property type="match status" value="1"/>
</dbReference>
<dbReference type="EMBL" id="BFAD01000001">
    <property type="protein sequence ID" value="GBE78743.1"/>
    <property type="molecule type" value="Genomic_DNA"/>
</dbReference>
<comment type="similarity">
    <text evidence="2">Belongs to the acetate uptake transporter (AceTr) (TC 2.A.96) family.</text>
</comment>
<dbReference type="RefSeq" id="XP_027609656.1">
    <property type="nucleotide sequence ID" value="XM_027753855.1"/>
</dbReference>
<feature type="transmembrane region" description="Helical" evidence="6">
    <location>
        <begin position="63"/>
        <end position="83"/>
    </location>
</feature>
<dbReference type="NCBIfam" id="NF038013">
    <property type="entry name" value="AceTr_1"/>
    <property type="match status" value="1"/>
</dbReference>
<dbReference type="InterPro" id="IPR051633">
    <property type="entry name" value="AceTr"/>
</dbReference>
<feature type="transmembrane region" description="Helical" evidence="6">
    <location>
        <begin position="37"/>
        <end position="56"/>
    </location>
</feature>
<dbReference type="GO" id="GO:0015123">
    <property type="term" value="F:acetate transmembrane transporter activity"/>
    <property type="evidence" value="ECO:0007669"/>
    <property type="project" value="TreeGrafter"/>
</dbReference>
<dbReference type="GeneID" id="38775660"/>
<comment type="caution">
    <text evidence="7">The sequence shown here is derived from an EMBL/GenBank/DDBJ whole genome shotgun (WGS) entry which is preliminary data.</text>
</comment>
<evidence type="ECO:0000256" key="2">
    <source>
        <dbReference type="ARBA" id="ARBA00005587"/>
    </source>
</evidence>
<protein>
    <submittedName>
        <fullName evidence="7">Ammonia transport outward protein</fullName>
    </submittedName>
</protein>
<feature type="transmembrane region" description="Helical" evidence="6">
    <location>
        <begin position="130"/>
        <end position="148"/>
    </location>
</feature>
<dbReference type="PANTHER" id="PTHR31123">
    <property type="entry name" value="ACCUMULATION OF DYADS PROTEIN 2-RELATED"/>
    <property type="match status" value="1"/>
</dbReference>
<comment type="subcellular location">
    <subcellularLocation>
        <location evidence="1">Membrane</location>
        <topology evidence="1">Multi-pass membrane protein</topology>
    </subcellularLocation>
</comment>
<organism evidence="7 8">
    <name type="scientific">Sparassis crispa</name>
    <dbReference type="NCBI Taxonomy" id="139825"/>
    <lineage>
        <taxon>Eukaryota</taxon>
        <taxon>Fungi</taxon>
        <taxon>Dikarya</taxon>
        <taxon>Basidiomycota</taxon>
        <taxon>Agaricomycotina</taxon>
        <taxon>Agaricomycetes</taxon>
        <taxon>Polyporales</taxon>
        <taxon>Sparassidaceae</taxon>
        <taxon>Sparassis</taxon>
    </lineage>
</organism>
<evidence type="ECO:0000256" key="6">
    <source>
        <dbReference type="SAM" id="Phobius"/>
    </source>
</evidence>
<proteinExistence type="inferred from homology"/>
<keyword evidence="4 6" id="KW-1133">Transmembrane helix</keyword>